<comment type="caution">
    <text evidence="1">The sequence shown here is derived from an EMBL/GenBank/DDBJ whole genome shotgun (WGS) entry which is preliminary data.</text>
</comment>
<evidence type="ECO:0000313" key="1">
    <source>
        <dbReference type="EMBL" id="RCI70048.1"/>
    </source>
</evidence>
<feature type="non-terminal residue" evidence="1">
    <location>
        <position position="55"/>
    </location>
</feature>
<reference evidence="1 2" key="1">
    <citation type="submission" date="2018-07" db="EMBL/GenBank/DDBJ databases">
        <title>Mechanisms of high-level aminoglycoside resistance among Gram-negative pathogens in Brazil.</title>
        <authorList>
            <person name="Ballaben A.S."/>
            <person name="Darini A.L.C."/>
            <person name="Doi Y."/>
        </authorList>
    </citation>
    <scope>NUCLEOTIDE SEQUENCE [LARGE SCALE GENOMIC DNA]</scope>
    <source>
        <strain evidence="1 2">B2-305</strain>
    </source>
</reference>
<dbReference type="Proteomes" id="UP000253594">
    <property type="component" value="Unassembled WGS sequence"/>
</dbReference>
<gene>
    <name evidence="1" type="ORF">DT376_36685</name>
</gene>
<accession>A0A367LY90</accession>
<dbReference type="InterPro" id="IPR010982">
    <property type="entry name" value="Lambda_DNA-bd_dom_sf"/>
</dbReference>
<sequence>MVYVVRKRCLFRAGERLFGLRGLTGLNRPQFSEVVGMDPKRLENIESGRQRMHDE</sequence>
<proteinExistence type="predicted"/>
<organism evidence="1 2">
    <name type="scientific">Pseudomonas aeruginosa</name>
    <dbReference type="NCBI Taxonomy" id="287"/>
    <lineage>
        <taxon>Bacteria</taxon>
        <taxon>Pseudomonadati</taxon>
        <taxon>Pseudomonadota</taxon>
        <taxon>Gammaproteobacteria</taxon>
        <taxon>Pseudomonadales</taxon>
        <taxon>Pseudomonadaceae</taxon>
        <taxon>Pseudomonas</taxon>
    </lineage>
</organism>
<dbReference type="GO" id="GO:0003677">
    <property type="term" value="F:DNA binding"/>
    <property type="evidence" value="ECO:0007669"/>
    <property type="project" value="InterPro"/>
</dbReference>
<dbReference type="EMBL" id="QORE01002465">
    <property type="protein sequence ID" value="RCI70048.1"/>
    <property type="molecule type" value="Genomic_DNA"/>
</dbReference>
<protein>
    <submittedName>
        <fullName evidence="1">XRE family transcriptional regulator</fullName>
    </submittedName>
</protein>
<name>A0A367LY90_PSEAI</name>
<dbReference type="SUPFAM" id="SSF47413">
    <property type="entry name" value="lambda repressor-like DNA-binding domains"/>
    <property type="match status" value="1"/>
</dbReference>
<dbReference type="AlphaFoldDB" id="A0A367LY90"/>
<evidence type="ECO:0000313" key="2">
    <source>
        <dbReference type="Proteomes" id="UP000253594"/>
    </source>
</evidence>